<keyword evidence="4 9" id="KW-0274">FAD</keyword>
<organism evidence="16">
    <name type="scientific">Nephromyces sp. MMRI</name>
    <dbReference type="NCBI Taxonomy" id="2496275"/>
    <lineage>
        <taxon>Eukaryota</taxon>
        <taxon>Sar</taxon>
        <taxon>Alveolata</taxon>
        <taxon>Apicomplexa</taxon>
        <taxon>Aconoidasida</taxon>
        <taxon>Nephromycida</taxon>
        <taxon>Nephromyces</taxon>
    </lineage>
</organism>
<dbReference type="NCBIfam" id="TIGR01421">
    <property type="entry name" value="gluta_reduc_1"/>
    <property type="match status" value="1"/>
</dbReference>
<dbReference type="GO" id="GO:0050661">
    <property type="term" value="F:NADP binding"/>
    <property type="evidence" value="ECO:0007669"/>
    <property type="project" value="InterPro"/>
</dbReference>
<evidence type="ECO:0000313" key="16">
    <source>
        <dbReference type="EMBL" id="AZL94598.1"/>
    </source>
</evidence>
<feature type="binding site" evidence="9">
    <location>
        <position position="300"/>
    </location>
    <ligand>
        <name>NAD(+)</name>
        <dbReference type="ChEBI" id="CHEBI:57540"/>
    </ligand>
</feature>
<evidence type="ECO:0000259" key="14">
    <source>
        <dbReference type="Pfam" id="PF07992"/>
    </source>
</evidence>
<dbReference type="InterPro" id="IPR036188">
    <property type="entry name" value="FAD/NAD-bd_sf"/>
</dbReference>
<evidence type="ECO:0000256" key="4">
    <source>
        <dbReference type="ARBA" id="ARBA00022827"/>
    </source>
</evidence>
<dbReference type="PRINTS" id="PR00368">
    <property type="entry name" value="FADPNR"/>
</dbReference>
<evidence type="ECO:0000256" key="8">
    <source>
        <dbReference type="PIRSR" id="PIRSR000350-2"/>
    </source>
</evidence>
<feature type="active site" description="Proton acceptor" evidence="8">
    <location>
        <position position="482"/>
    </location>
</feature>
<dbReference type="PRINTS" id="PR00411">
    <property type="entry name" value="PNDRDTASEI"/>
</dbReference>
<evidence type="ECO:0000256" key="3">
    <source>
        <dbReference type="ARBA" id="ARBA00022630"/>
    </source>
</evidence>
<dbReference type="EMBL" id="MK265870">
    <property type="protein sequence ID" value="AZL94587.1"/>
    <property type="molecule type" value="mRNA"/>
</dbReference>
<dbReference type="InterPro" id="IPR004099">
    <property type="entry name" value="Pyr_nucl-diS_OxRdtase_dimer"/>
</dbReference>
<dbReference type="GO" id="GO:0004362">
    <property type="term" value="F:glutathione-disulfide reductase (NADPH) activity"/>
    <property type="evidence" value="ECO:0007669"/>
    <property type="project" value="UniProtKB-EC"/>
</dbReference>
<evidence type="ECO:0000256" key="2">
    <source>
        <dbReference type="ARBA" id="ARBA00011738"/>
    </source>
</evidence>
<dbReference type="PROSITE" id="PS00076">
    <property type="entry name" value="PYRIDINE_REDOX_1"/>
    <property type="match status" value="1"/>
</dbReference>
<evidence type="ECO:0000256" key="11">
    <source>
        <dbReference type="RuleBase" id="RU003691"/>
    </source>
</evidence>
<evidence type="ECO:0000256" key="6">
    <source>
        <dbReference type="ARBA" id="ARBA00023157"/>
    </source>
</evidence>
<keyword evidence="12" id="KW-0963">Cytoplasm</keyword>
<comment type="subcellular location">
    <subcellularLocation>
        <location evidence="12">Cytoplasm</location>
    </subcellularLocation>
</comment>
<dbReference type="GO" id="GO:0005739">
    <property type="term" value="C:mitochondrion"/>
    <property type="evidence" value="ECO:0007669"/>
    <property type="project" value="TreeGrafter"/>
</dbReference>
<comment type="function">
    <text evidence="12">Catalyzes the reduction of glutathione disulfide (GSSG) to reduced glutathione (GSH). Constitutes the major mechanism to maintain a high GSH:GSSG ratio in the cytosol.</text>
</comment>
<dbReference type="InterPro" id="IPR006322">
    <property type="entry name" value="Glutathione_Rdtase_euk/bac"/>
</dbReference>
<evidence type="ECO:0000259" key="13">
    <source>
        <dbReference type="Pfam" id="PF02852"/>
    </source>
</evidence>
<dbReference type="GO" id="GO:0005829">
    <property type="term" value="C:cytosol"/>
    <property type="evidence" value="ECO:0007669"/>
    <property type="project" value="TreeGrafter"/>
</dbReference>
<keyword evidence="9" id="KW-0520">NAD</keyword>
<evidence type="ECO:0000256" key="12">
    <source>
        <dbReference type="RuleBase" id="RU365016"/>
    </source>
</evidence>
<feature type="binding site" evidence="9">
    <location>
        <position position="342"/>
    </location>
    <ligand>
        <name>FAD</name>
        <dbReference type="ChEBI" id="CHEBI:57692"/>
    </ligand>
</feature>
<keyword evidence="9" id="KW-0547">Nucleotide-binding</keyword>
<feature type="binding site" evidence="9">
    <location>
        <begin position="210"/>
        <end position="217"/>
    </location>
    <ligand>
        <name>NAD(+)</name>
        <dbReference type="ChEBI" id="CHEBI:57540"/>
    </ligand>
</feature>
<comment type="cofactor">
    <cofactor evidence="9">
        <name>FAD</name>
        <dbReference type="ChEBI" id="CHEBI:57692"/>
    </cofactor>
    <text evidence="9">Binds 1 FAD per subunit.</text>
</comment>
<feature type="domain" description="FAD/NAD(P)-binding" evidence="14">
    <location>
        <begin position="32"/>
        <end position="357"/>
    </location>
</feature>
<dbReference type="Pfam" id="PF07992">
    <property type="entry name" value="Pyr_redox_2"/>
    <property type="match status" value="1"/>
</dbReference>
<accession>A0A3Q8UBZ4</accession>
<dbReference type="InterPro" id="IPR001100">
    <property type="entry name" value="Pyr_nuc-diS_OxRdtase"/>
</dbReference>
<dbReference type="FunFam" id="3.30.390.30:FF:000003">
    <property type="entry name" value="Glutathione reductase"/>
    <property type="match status" value="1"/>
</dbReference>
<dbReference type="NCBIfam" id="NF004776">
    <property type="entry name" value="PRK06116.1"/>
    <property type="match status" value="1"/>
</dbReference>
<keyword evidence="7 11" id="KW-0676">Redox-active center</keyword>
<dbReference type="EC" id="1.8.1.7" evidence="12"/>
<dbReference type="Pfam" id="PF02852">
    <property type="entry name" value="Pyr_redox_dim"/>
    <property type="match status" value="1"/>
</dbReference>
<dbReference type="InterPro" id="IPR016156">
    <property type="entry name" value="FAD/NAD-linked_Rdtase_dimer_sf"/>
</dbReference>
<dbReference type="AlphaFoldDB" id="A0A3Q8UBZ4"/>
<dbReference type="GO" id="GO:0045454">
    <property type="term" value="P:cell redox homeostasis"/>
    <property type="evidence" value="ECO:0007669"/>
    <property type="project" value="InterPro"/>
</dbReference>
<dbReference type="SUPFAM" id="SSF55424">
    <property type="entry name" value="FAD/NAD-linked reductases, dimerisation (C-terminal) domain"/>
    <property type="match status" value="1"/>
</dbReference>
<dbReference type="EMBL" id="MK266221">
    <property type="protein sequence ID" value="AZL94598.1"/>
    <property type="molecule type" value="mRNA"/>
</dbReference>
<evidence type="ECO:0000313" key="15">
    <source>
        <dbReference type="EMBL" id="AZL94587.1"/>
    </source>
</evidence>
<keyword evidence="5 11" id="KW-0560">Oxidoreductase</keyword>
<dbReference type="Gene3D" id="3.50.50.60">
    <property type="entry name" value="FAD/NAD(P)-binding domain"/>
    <property type="match status" value="2"/>
</dbReference>
<dbReference type="InterPro" id="IPR046952">
    <property type="entry name" value="GSHR/TRXR-like"/>
</dbReference>
<evidence type="ECO:0000256" key="7">
    <source>
        <dbReference type="ARBA" id="ARBA00023284"/>
    </source>
</evidence>
<dbReference type="Gene3D" id="3.30.390.30">
    <property type="match status" value="1"/>
</dbReference>
<name>A0A3Q8UBZ4_9APIC</name>
<sequence>MFRSFNLKNFQPLYFRITTHLTFSSSVNMMHFDYFVIGGGSGGVASARRAATYNKKVGIAESKYWGGTCVNVGCVPKKIMWNVASMADAFSEGHHLGFTGYEKPDFSWQTVKRRKDAYIKRLNGIYSNNLKNSPVTIYDAFASFDGNGEMGHTIKLTDANNGTQYITASHVLIATGGKPSTLNIPGEEHTINSDGFFELETQPKKAALIGAGYISVELAGVFNSLGTDTHVFVRGNMALRKYDSLLKTKLNDIMTEHGVQVHPFSYPKEITKDNETGEMTLTLKDGSSYEGFDCILVATGRDPATDGMDLEKASISYQENSRYIKVDEYQNTTAKNVYALGDVCGQVELTPMAIAAGRRLSDRLFGGITNAKASYENVPTVVFSHPPIATIGDSEEEAIQKYGQENIKIYTNTSVNLYYAIFDMPPASKPKCYMKMVCLKPNEKVIGLHIIGMGADEMMQGFGVAIKMGATKADMDNCVAIHPTAAEEVVTMAPWGLSGNQNN</sequence>
<feature type="domain" description="Pyridine nucleotide-disulphide oxidoreductase dimerisation" evidence="13">
    <location>
        <begin position="378"/>
        <end position="493"/>
    </location>
</feature>
<dbReference type="PANTHER" id="PTHR42737">
    <property type="entry name" value="GLUTATHIONE REDUCTASE"/>
    <property type="match status" value="1"/>
</dbReference>
<reference evidence="16" key="1">
    <citation type="journal article" date="2018" name="Genome Biol. Evol.">
        <title>Nephromyces encodes a urate metabolism pathway and predicted peroxisomes, demonstrating these are not ancient losses of apicomplexans.</title>
        <authorList>
            <person name="Paight C."/>
            <person name="Slamovits C.H."/>
            <person name="Saffo M.B."/>
            <person name="Lane C.E."/>
        </authorList>
    </citation>
    <scope>NUCLEOTIDE SEQUENCE</scope>
    <source>
        <strain evidence="15">Neph101</strain>
        <strain evidence="16">Neph452</strain>
    </source>
</reference>
<evidence type="ECO:0000256" key="9">
    <source>
        <dbReference type="PIRSR" id="PIRSR000350-3"/>
    </source>
</evidence>
<protein>
    <recommendedName>
        <fullName evidence="12">Glutathione reductase</fullName>
        <ecNumber evidence="12">1.8.1.7</ecNumber>
    </recommendedName>
</protein>
<evidence type="ECO:0000256" key="5">
    <source>
        <dbReference type="ARBA" id="ARBA00023002"/>
    </source>
</evidence>
<keyword evidence="3 11" id="KW-0285">Flavoprotein</keyword>
<dbReference type="GO" id="GO:0006749">
    <property type="term" value="P:glutathione metabolic process"/>
    <property type="evidence" value="ECO:0007669"/>
    <property type="project" value="InterPro"/>
</dbReference>
<dbReference type="InterPro" id="IPR023753">
    <property type="entry name" value="FAD/NAD-binding_dom"/>
</dbReference>
<feature type="binding site" evidence="9">
    <location>
        <position position="78"/>
    </location>
    <ligand>
        <name>FAD</name>
        <dbReference type="ChEBI" id="CHEBI:57692"/>
    </ligand>
</feature>
<comment type="catalytic activity">
    <reaction evidence="12">
        <text>2 glutathione + NADP(+) = glutathione disulfide + NADPH + H(+)</text>
        <dbReference type="Rhea" id="RHEA:11740"/>
        <dbReference type="ChEBI" id="CHEBI:15378"/>
        <dbReference type="ChEBI" id="CHEBI:57783"/>
        <dbReference type="ChEBI" id="CHEBI:57925"/>
        <dbReference type="ChEBI" id="CHEBI:58297"/>
        <dbReference type="ChEBI" id="CHEBI:58349"/>
        <dbReference type="EC" id="1.8.1.7"/>
    </reaction>
</comment>
<dbReference type="FunFam" id="3.50.50.60:FF:000235">
    <property type="entry name" value="Glutathione reductase"/>
    <property type="match status" value="1"/>
</dbReference>
<keyword evidence="6" id="KW-1015">Disulfide bond</keyword>
<comment type="similarity">
    <text evidence="1 11">Belongs to the class-I pyridine nucleotide-disulfide oxidoreductase family.</text>
</comment>
<comment type="subunit">
    <text evidence="2">Homodimer.</text>
</comment>
<evidence type="ECO:0000256" key="1">
    <source>
        <dbReference type="ARBA" id="ARBA00007532"/>
    </source>
</evidence>
<dbReference type="GO" id="GO:0034599">
    <property type="term" value="P:cellular response to oxidative stress"/>
    <property type="evidence" value="ECO:0007669"/>
    <property type="project" value="TreeGrafter"/>
</dbReference>
<dbReference type="PIRSF" id="PIRSF000350">
    <property type="entry name" value="Mercury_reductase_MerA"/>
    <property type="match status" value="1"/>
</dbReference>
<dbReference type="InterPro" id="IPR012999">
    <property type="entry name" value="Pyr_OxRdtase_I_AS"/>
</dbReference>
<dbReference type="GO" id="GO:0050660">
    <property type="term" value="F:flavin adenine dinucleotide binding"/>
    <property type="evidence" value="ECO:0007669"/>
    <property type="project" value="InterPro"/>
</dbReference>
<dbReference type="PANTHER" id="PTHR42737:SF2">
    <property type="entry name" value="GLUTATHIONE REDUCTASE"/>
    <property type="match status" value="1"/>
</dbReference>
<keyword evidence="12" id="KW-0521">NADP</keyword>
<dbReference type="SUPFAM" id="SSF51905">
    <property type="entry name" value="FAD/NAD(P)-binding domain"/>
    <property type="match status" value="1"/>
</dbReference>
<proteinExistence type="evidence at transcript level"/>
<feature type="disulfide bond" description="Redox-active" evidence="10">
    <location>
        <begin position="69"/>
        <end position="74"/>
    </location>
</feature>
<evidence type="ECO:0000256" key="10">
    <source>
        <dbReference type="PIRSR" id="PIRSR000350-4"/>
    </source>
</evidence>